<keyword evidence="1" id="KW-0813">Transport</keyword>
<dbReference type="PROSITE" id="PS00211">
    <property type="entry name" value="ABC_TRANSPORTER_1"/>
    <property type="match status" value="1"/>
</dbReference>
<dbReference type="SMART" id="SM00382">
    <property type="entry name" value="AAA"/>
    <property type="match status" value="1"/>
</dbReference>
<dbReference type="Gene3D" id="3.40.50.300">
    <property type="entry name" value="P-loop containing nucleotide triphosphate hydrolases"/>
    <property type="match status" value="1"/>
</dbReference>
<keyword evidence="3 7" id="KW-0067">ATP-binding</keyword>
<accession>A0A927BWK8</accession>
<name>A0A927BWK8_9BACL</name>
<reference evidence="7" key="1">
    <citation type="submission" date="2020-09" db="EMBL/GenBank/DDBJ databases">
        <title>A novel bacterium of genus Paenibacillus, isolated from South China Sea.</title>
        <authorList>
            <person name="Huang H."/>
            <person name="Mo K."/>
            <person name="Hu Y."/>
        </authorList>
    </citation>
    <scope>NUCLEOTIDE SEQUENCE</scope>
    <source>
        <strain evidence="7">IB182496</strain>
    </source>
</reference>
<dbReference type="InterPro" id="IPR003439">
    <property type="entry name" value="ABC_transporter-like_ATP-bd"/>
</dbReference>
<feature type="region of interest" description="Disordered" evidence="5">
    <location>
        <begin position="255"/>
        <end position="282"/>
    </location>
</feature>
<dbReference type="PANTHER" id="PTHR42794:SF1">
    <property type="entry name" value="HEMIN IMPORT ATP-BINDING PROTEIN HMUV"/>
    <property type="match status" value="1"/>
</dbReference>
<gene>
    <name evidence="7" type="ORF">IDH44_16455</name>
</gene>
<dbReference type="GO" id="GO:0005524">
    <property type="term" value="F:ATP binding"/>
    <property type="evidence" value="ECO:0007669"/>
    <property type="project" value="UniProtKB-KW"/>
</dbReference>
<dbReference type="SUPFAM" id="SSF52540">
    <property type="entry name" value="P-loop containing nucleoside triphosphate hydrolases"/>
    <property type="match status" value="1"/>
</dbReference>
<dbReference type="InterPro" id="IPR017871">
    <property type="entry name" value="ABC_transporter-like_CS"/>
</dbReference>
<evidence type="ECO:0000256" key="1">
    <source>
        <dbReference type="ARBA" id="ARBA00022448"/>
    </source>
</evidence>
<evidence type="ECO:0000256" key="5">
    <source>
        <dbReference type="SAM" id="MobiDB-lite"/>
    </source>
</evidence>
<dbReference type="EMBL" id="JACXIZ010000027">
    <property type="protein sequence ID" value="MBD2846789.1"/>
    <property type="molecule type" value="Genomic_DNA"/>
</dbReference>
<sequence>MIEATELTKTIGGRRVLGPVSFELPAKGMYGVIGPNGAGKSTLLSLLSGVLAPDSGHLSLRGRPSTDYRPRELARWVAVLEQDGLPRTTFSVREVVEMARFPFQNWLGDEPGDPASLVAEALRSAGLEPFADRRMDRLSGGERQRVALAKVIAQQPELILLDEPTTFLDIGYQVQLLDTVRAWQRRQSLTVVAVLHDLNLAAQYCDRLLVVKDGAIVAEGTPEQVVTTEMIRSVYGTDAIVLPHPVSGRPQVLLQPATASPPTAGLPSAATDLPTGSEVAYE</sequence>
<dbReference type="AlphaFoldDB" id="A0A927BWK8"/>
<dbReference type="InterPro" id="IPR027417">
    <property type="entry name" value="P-loop_NTPase"/>
</dbReference>
<dbReference type="PROSITE" id="PS50893">
    <property type="entry name" value="ABC_TRANSPORTER_2"/>
    <property type="match status" value="1"/>
</dbReference>
<proteinExistence type="predicted"/>
<evidence type="ECO:0000256" key="3">
    <source>
        <dbReference type="ARBA" id="ARBA00022840"/>
    </source>
</evidence>
<feature type="domain" description="ABC transporter" evidence="6">
    <location>
        <begin position="2"/>
        <end position="238"/>
    </location>
</feature>
<keyword evidence="8" id="KW-1185">Reference proteome</keyword>
<protein>
    <submittedName>
        <fullName evidence="7">ABC transporter ATP-binding protein</fullName>
    </submittedName>
</protein>
<dbReference type="GO" id="GO:0016887">
    <property type="term" value="F:ATP hydrolysis activity"/>
    <property type="evidence" value="ECO:0007669"/>
    <property type="project" value="InterPro"/>
</dbReference>
<evidence type="ECO:0000313" key="8">
    <source>
        <dbReference type="Proteomes" id="UP000621560"/>
    </source>
</evidence>
<dbReference type="RefSeq" id="WP_190919488.1">
    <property type="nucleotide sequence ID" value="NZ_JACXIZ010000027.1"/>
</dbReference>
<dbReference type="Proteomes" id="UP000621560">
    <property type="component" value="Unassembled WGS sequence"/>
</dbReference>
<dbReference type="PANTHER" id="PTHR42794">
    <property type="entry name" value="HEMIN IMPORT ATP-BINDING PROTEIN HMUV"/>
    <property type="match status" value="1"/>
</dbReference>
<organism evidence="7 8">
    <name type="scientific">Paenibacillus sabuli</name>
    <dbReference type="NCBI Taxonomy" id="2772509"/>
    <lineage>
        <taxon>Bacteria</taxon>
        <taxon>Bacillati</taxon>
        <taxon>Bacillota</taxon>
        <taxon>Bacilli</taxon>
        <taxon>Bacillales</taxon>
        <taxon>Paenibacillaceae</taxon>
        <taxon>Paenibacillus</taxon>
    </lineage>
</organism>
<dbReference type="Pfam" id="PF00005">
    <property type="entry name" value="ABC_tran"/>
    <property type="match status" value="1"/>
</dbReference>
<dbReference type="FunFam" id="3.40.50.300:FF:000134">
    <property type="entry name" value="Iron-enterobactin ABC transporter ATP-binding protein"/>
    <property type="match status" value="1"/>
</dbReference>
<dbReference type="CDD" id="cd03214">
    <property type="entry name" value="ABC_Iron-Siderophores_B12_Hemin"/>
    <property type="match status" value="1"/>
</dbReference>
<evidence type="ECO:0000256" key="4">
    <source>
        <dbReference type="ARBA" id="ARBA00022967"/>
    </source>
</evidence>
<evidence type="ECO:0000259" key="6">
    <source>
        <dbReference type="PROSITE" id="PS50893"/>
    </source>
</evidence>
<comment type="caution">
    <text evidence="7">The sequence shown here is derived from an EMBL/GenBank/DDBJ whole genome shotgun (WGS) entry which is preliminary data.</text>
</comment>
<dbReference type="InterPro" id="IPR003593">
    <property type="entry name" value="AAA+_ATPase"/>
</dbReference>
<keyword evidence="2" id="KW-0547">Nucleotide-binding</keyword>
<evidence type="ECO:0000256" key="2">
    <source>
        <dbReference type="ARBA" id="ARBA00022741"/>
    </source>
</evidence>
<keyword evidence="4" id="KW-1278">Translocase</keyword>
<evidence type="ECO:0000313" key="7">
    <source>
        <dbReference type="EMBL" id="MBD2846789.1"/>
    </source>
</evidence>